<dbReference type="CDD" id="cd03135">
    <property type="entry name" value="GATase1_DJ-1"/>
    <property type="match status" value="1"/>
</dbReference>
<organism evidence="2 3">
    <name type="scientific">Candidatus Phytoplasma melaleucae</name>
    <dbReference type="NCBI Taxonomy" id="2982630"/>
    <lineage>
        <taxon>Bacteria</taxon>
        <taxon>Bacillati</taxon>
        <taxon>Mycoplasmatota</taxon>
        <taxon>Mollicutes</taxon>
        <taxon>Acholeplasmatales</taxon>
        <taxon>Acholeplasmataceae</taxon>
        <taxon>Candidatus Phytoplasma</taxon>
    </lineage>
</organism>
<evidence type="ECO:0000313" key="2">
    <source>
        <dbReference type="EMBL" id="MDO8167926.1"/>
    </source>
</evidence>
<dbReference type="Gene3D" id="3.40.50.880">
    <property type="match status" value="1"/>
</dbReference>
<dbReference type="InterPro" id="IPR050325">
    <property type="entry name" value="Prot/Nucl_acid_deglycase"/>
</dbReference>
<evidence type="ECO:0000259" key="1">
    <source>
        <dbReference type="Pfam" id="PF01965"/>
    </source>
</evidence>
<keyword evidence="3" id="KW-1185">Reference proteome</keyword>
<dbReference type="Pfam" id="PF01965">
    <property type="entry name" value="DJ-1_PfpI"/>
    <property type="match status" value="1"/>
</dbReference>
<feature type="domain" description="DJ-1/PfpI" evidence="1">
    <location>
        <begin position="5"/>
        <end position="169"/>
    </location>
</feature>
<dbReference type="SUPFAM" id="SSF52317">
    <property type="entry name" value="Class I glutamine amidotransferase-like"/>
    <property type="match status" value="1"/>
</dbReference>
<accession>A0ABT9DCS4</accession>
<evidence type="ECO:0000313" key="3">
    <source>
        <dbReference type="Proteomes" id="UP001172036"/>
    </source>
</evidence>
<dbReference type="PANTHER" id="PTHR48094">
    <property type="entry name" value="PROTEIN/NUCLEIC ACID DEGLYCASE DJ-1-RELATED"/>
    <property type="match status" value="1"/>
</dbReference>
<dbReference type="Proteomes" id="UP001172036">
    <property type="component" value="Unassembled WGS sequence"/>
</dbReference>
<name>A0ABT9DCS4_9MOLU</name>
<reference evidence="2 3" key="1">
    <citation type="journal article" date="2023" name="Int. J. Syst. Evol. Microbiol.">
        <title>The observation of taxonomic boundaries for the 16SrII and 16SrXXV phytoplasmas using genome-based delimitation.</title>
        <authorList>
            <person name="Rodrigues Jardim B."/>
            <person name="Tran-Nguyen L.T.T."/>
            <person name="Gambley C."/>
            <person name="Al-Sadi A.M."/>
            <person name="Al-Subhi A.M."/>
            <person name="Foissac X."/>
            <person name="Salar P."/>
            <person name="Cai H."/>
            <person name="Yang J.Y."/>
            <person name="Davis R."/>
            <person name="Jones L."/>
            <person name="Rodoni B."/>
            <person name="Constable F.E."/>
        </authorList>
    </citation>
    <scope>NUCLEOTIDE SEQUENCE [LARGE SCALE GENOMIC DNA]</scope>
    <source>
        <strain evidence="2">BAWM-155c</strain>
    </source>
</reference>
<gene>
    <name evidence="2" type="ORF">OC680_00305</name>
</gene>
<dbReference type="EMBL" id="JAOSID010000001">
    <property type="protein sequence ID" value="MDO8167926.1"/>
    <property type="molecule type" value="Genomic_DNA"/>
</dbReference>
<dbReference type="RefSeq" id="WP_304515128.1">
    <property type="nucleotide sequence ID" value="NZ_JAOSID010000001.1"/>
</dbReference>
<dbReference type="InterPro" id="IPR029062">
    <property type="entry name" value="Class_I_gatase-like"/>
</dbReference>
<protein>
    <submittedName>
        <fullName evidence="2">DJ-1/PfpI family protein</fullName>
    </submittedName>
</protein>
<comment type="caution">
    <text evidence="2">The sequence shown here is derived from an EMBL/GenBank/DDBJ whole genome shotgun (WGS) entry which is preliminary data.</text>
</comment>
<dbReference type="InterPro" id="IPR002818">
    <property type="entry name" value="DJ-1/PfpI"/>
</dbReference>
<dbReference type="PANTHER" id="PTHR48094:SF12">
    <property type="entry name" value="PARKINSON DISEASE PROTEIN 7 HOMOLOG"/>
    <property type="match status" value="1"/>
</dbReference>
<sequence>MVKGLLILYNGFEDTEAVTTRAIIKQNAFDVITCAPNNSLQVVSSQELHVKADMHIDKVVCDEYGFLIIPGGPYVQNLLRSNNQDLHKVLNIIKSFAEKKKIIAAICAAPSFLGRIGLLQNHSFTCYPGYESNITGGIYCSNCKTVVSDNFITSQSPLTVFDFANRLLDKLNIYNY</sequence>
<proteinExistence type="predicted"/>